<dbReference type="InterPro" id="IPR051468">
    <property type="entry name" value="Fungal_SecMetab_SDRs"/>
</dbReference>
<reference evidence="3" key="2">
    <citation type="submission" date="2025-09" db="UniProtKB">
        <authorList>
            <consortium name="Ensembl"/>
        </authorList>
    </citation>
    <scope>IDENTIFICATION</scope>
</reference>
<dbReference type="InterPro" id="IPR057326">
    <property type="entry name" value="KR_dom"/>
</dbReference>
<dbReference type="PRINTS" id="PR00080">
    <property type="entry name" value="SDRFAMILY"/>
</dbReference>
<feature type="domain" description="Ketoreductase" evidence="2">
    <location>
        <begin position="5"/>
        <end position="213"/>
    </location>
</feature>
<dbReference type="GeneTree" id="ENSGT00940000165046"/>
<accession>A0A3Q2P697</accession>
<dbReference type="GO" id="GO:0016491">
    <property type="term" value="F:oxidoreductase activity"/>
    <property type="evidence" value="ECO:0007669"/>
    <property type="project" value="TreeGrafter"/>
</dbReference>
<dbReference type="Ensembl" id="ENSFHET00000003398.1">
    <property type="protein sequence ID" value="ENSFHEP00000007692.1"/>
    <property type="gene ID" value="ENSFHEG00000008830.1"/>
</dbReference>
<dbReference type="Gene3D" id="3.40.50.720">
    <property type="entry name" value="NAD(P)-binding Rossmann-like Domain"/>
    <property type="match status" value="1"/>
</dbReference>
<comment type="similarity">
    <text evidence="1">Belongs to the short-chain dehydrogenases/reductases (SDR) family.</text>
</comment>
<evidence type="ECO:0000256" key="1">
    <source>
        <dbReference type="RuleBase" id="RU000363"/>
    </source>
</evidence>
<protein>
    <submittedName>
        <fullName evidence="3">C-factor</fullName>
    </submittedName>
</protein>
<dbReference type="PRINTS" id="PR00081">
    <property type="entry name" value="GDHRDH"/>
</dbReference>
<organism evidence="3 4">
    <name type="scientific">Fundulus heteroclitus</name>
    <name type="common">Killifish</name>
    <name type="synonym">Mummichog</name>
    <dbReference type="NCBI Taxonomy" id="8078"/>
    <lineage>
        <taxon>Eukaryota</taxon>
        <taxon>Metazoa</taxon>
        <taxon>Chordata</taxon>
        <taxon>Craniata</taxon>
        <taxon>Vertebrata</taxon>
        <taxon>Euteleostomi</taxon>
        <taxon>Actinopterygii</taxon>
        <taxon>Neopterygii</taxon>
        <taxon>Teleostei</taxon>
        <taxon>Neoteleostei</taxon>
        <taxon>Acanthomorphata</taxon>
        <taxon>Ovalentaria</taxon>
        <taxon>Atherinomorphae</taxon>
        <taxon>Cyprinodontiformes</taxon>
        <taxon>Fundulidae</taxon>
        <taxon>Fundulus</taxon>
    </lineage>
</organism>
<keyword evidence="4" id="KW-1185">Reference proteome</keyword>
<dbReference type="CDD" id="cd05325">
    <property type="entry name" value="carb_red_sniffer_like_SDR_c"/>
    <property type="match status" value="1"/>
</dbReference>
<dbReference type="PANTHER" id="PTHR43544">
    <property type="entry name" value="SHORT-CHAIN DEHYDROGENASE/REDUCTASE"/>
    <property type="match status" value="1"/>
</dbReference>
<dbReference type="SUPFAM" id="SSF51735">
    <property type="entry name" value="NAD(P)-binding Rossmann-fold domains"/>
    <property type="match status" value="1"/>
</dbReference>
<evidence type="ECO:0000259" key="2">
    <source>
        <dbReference type="SMART" id="SM00822"/>
    </source>
</evidence>
<evidence type="ECO:0000313" key="3">
    <source>
        <dbReference type="Ensembl" id="ENSFHEP00000007692.1"/>
    </source>
</evidence>
<dbReference type="AlphaFoldDB" id="A0A3Q2P697"/>
<sequence>MSLWKSVLITGCSRGIGLQLVKELANSNGRPATIIATARNPAASTALQDLSKTYAGLHIITLDVSSEKSISSASEEVLSIVGSAGLNCLINNAAIGFPTNISNVTPEAMMANFQVNTVAPLFVTKAFMPLLQTAATRSSGMGLHRAAVINMSSVLGSITLNFGDGANFRSYAYRTSKAALNMVTRCLAADLESSGILCMSLHPGWVRTDMGGPYADLTVEESVSGILSVLFSLNEQNHGGFLDYRGENLQCLLFTNLGWPHVHVRACGQLTLR</sequence>
<dbReference type="STRING" id="8078.ENSFHEP00000007692"/>
<dbReference type="GO" id="GO:0005737">
    <property type="term" value="C:cytoplasm"/>
    <property type="evidence" value="ECO:0007669"/>
    <property type="project" value="TreeGrafter"/>
</dbReference>
<dbReference type="InterPro" id="IPR002347">
    <property type="entry name" value="SDR_fam"/>
</dbReference>
<evidence type="ECO:0000313" key="4">
    <source>
        <dbReference type="Proteomes" id="UP000265000"/>
    </source>
</evidence>
<reference evidence="3" key="1">
    <citation type="submission" date="2025-08" db="UniProtKB">
        <authorList>
            <consortium name="Ensembl"/>
        </authorList>
    </citation>
    <scope>IDENTIFICATION</scope>
</reference>
<dbReference type="Pfam" id="PF00106">
    <property type="entry name" value="adh_short"/>
    <property type="match status" value="1"/>
</dbReference>
<dbReference type="Proteomes" id="UP000265000">
    <property type="component" value="Unplaced"/>
</dbReference>
<name>A0A3Q2P697_FUNHE</name>
<dbReference type="SMART" id="SM00822">
    <property type="entry name" value="PKS_KR"/>
    <property type="match status" value="1"/>
</dbReference>
<dbReference type="PANTHER" id="PTHR43544:SF20">
    <property type="entry name" value="C-FACTOR"/>
    <property type="match status" value="1"/>
</dbReference>
<dbReference type="InterPro" id="IPR036291">
    <property type="entry name" value="NAD(P)-bd_dom_sf"/>
</dbReference>
<proteinExistence type="inferred from homology"/>